<evidence type="ECO:0000313" key="3">
    <source>
        <dbReference type="Proteomes" id="UP001519325"/>
    </source>
</evidence>
<feature type="region of interest" description="Disordered" evidence="1">
    <location>
        <begin position="129"/>
        <end position="171"/>
    </location>
</feature>
<accession>A0ABS4QPE3</accession>
<evidence type="ECO:0000256" key="1">
    <source>
        <dbReference type="SAM" id="MobiDB-lite"/>
    </source>
</evidence>
<dbReference type="RefSeq" id="WP_209896807.1">
    <property type="nucleotide sequence ID" value="NZ_JAGGMR010000001.1"/>
</dbReference>
<comment type="caution">
    <text evidence="2">The sequence shown here is derived from an EMBL/GenBank/DDBJ whole genome shotgun (WGS) entry which is preliminary data.</text>
</comment>
<reference evidence="2 3" key="1">
    <citation type="submission" date="2021-03" db="EMBL/GenBank/DDBJ databases">
        <title>Sequencing the genomes of 1000 actinobacteria strains.</title>
        <authorList>
            <person name="Klenk H.-P."/>
        </authorList>
    </citation>
    <scope>NUCLEOTIDE SEQUENCE [LARGE SCALE GENOMIC DNA]</scope>
    <source>
        <strain evidence="2 3">DSM 45516</strain>
    </source>
</reference>
<proteinExistence type="predicted"/>
<evidence type="ECO:0000313" key="2">
    <source>
        <dbReference type="EMBL" id="MBP2193579.1"/>
    </source>
</evidence>
<gene>
    <name evidence="2" type="ORF">BJ987_006480</name>
</gene>
<protein>
    <submittedName>
        <fullName evidence="2">Uncharacterized protein</fullName>
    </submittedName>
</protein>
<feature type="region of interest" description="Disordered" evidence="1">
    <location>
        <begin position="83"/>
        <end position="116"/>
    </location>
</feature>
<sequence>MSRIRLQPNDDHADRGIEVYIGFEPALKTYFAQVFDGLDADGEEIMPVDLGNEPGEIETPDAAIEALEPYAEIPDDLYERLRAGRHQRDMTSTNLTRPDPTSEPDPLASTEIPAMDRRAAAPLRSVAGHGLHVVSDSRRAGDQRGGALLPERTETRPVPVNSRPQIEGLDR</sequence>
<keyword evidence="3" id="KW-1185">Reference proteome</keyword>
<organism evidence="2 3">
    <name type="scientific">Nocardia goodfellowii</name>
    <dbReference type="NCBI Taxonomy" id="882446"/>
    <lineage>
        <taxon>Bacteria</taxon>
        <taxon>Bacillati</taxon>
        <taxon>Actinomycetota</taxon>
        <taxon>Actinomycetes</taxon>
        <taxon>Mycobacteriales</taxon>
        <taxon>Nocardiaceae</taxon>
        <taxon>Nocardia</taxon>
    </lineage>
</organism>
<name>A0ABS4QPE3_9NOCA</name>
<dbReference type="EMBL" id="JAGGMR010000001">
    <property type="protein sequence ID" value="MBP2193579.1"/>
    <property type="molecule type" value="Genomic_DNA"/>
</dbReference>
<dbReference type="Proteomes" id="UP001519325">
    <property type="component" value="Unassembled WGS sequence"/>
</dbReference>